<dbReference type="Proteomes" id="UP001165186">
    <property type="component" value="Unassembled WGS sequence"/>
</dbReference>
<evidence type="ECO:0000313" key="2">
    <source>
        <dbReference type="Proteomes" id="UP001165186"/>
    </source>
</evidence>
<evidence type="ECO:0000313" key="1">
    <source>
        <dbReference type="EMBL" id="GME28337.1"/>
    </source>
</evidence>
<protein>
    <submittedName>
        <fullName evidence="1">Trichothecene efflux pump protein</fullName>
    </submittedName>
</protein>
<reference evidence="1" key="1">
    <citation type="submission" date="2024-09" db="EMBL/GenBank/DDBJ databases">
        <title>Draft Genome Sequences of Neofusicoccum parvum.</title>
        <authorList>
            <person name="Ashida A."/>
            <person name="Camagna M."/>
            <person name="Tanaka A."/>
            <person name="Takemoto D."/>
        </authorList>
    </citation>
    <scope>NUCLEOTIDE SEQUENCE</scope>
    <source>
        <strain evidence="1">PPO83</strain>
    </source>
</reference>
<comment type="caution">
    <text evidence="1">The sequence shown here is derived from an EMBL/GenBank/DDBJ whole genome shotgun (WGS) entry which is preliminary data.</text>
</comment>
<name>A0ACB5S6E0_9PEZI</name>
<gene>
    <name evidence="1" type="primary">g8640</name>
    <name evidence="1" type="ORF">NpPPO83_00008640</name>
</gene>
<keyword evidence="2" id="KW-1185">Reference proteome</keyword>
<proteinExistence type="predicted"/>
<dbReference type="EMBL" id="BSXG01000047">
    <property type="protein sequence ID" value="GME28337.1"/>
    <property type="molecule type" value="Genomic_DNA"/>
</dbReference>
<sequence>MTTGGPAEQQGEMLQESKTVASAAEKDLEGSTPLSTPPPSELEPVVTVKTWIVTCFLSFGYGLCFWPVPTVAAVGTLVSADFGQPNAYVWFVPAWTIATTVSFMINGANTDILGRRWFLVGGNLLCTVGHLIAGASRQTENANLITAGMALSGFGAGCCQMAAFALPELLPNKWRHIGIILADGTVYITILVGPITARFGYEFGNWEWNFYGPAIFQFAAFIGLFFLYFPPAHPSGLPFMQAIKKVDYVGIVSFTAGCVPVLAGIVWAGIYESTDPHVVAPLVIGFFFLIVFGLWETYGGSEHPLAPAHIFASSWGRDFTAPCLALSITNMFYYSSSILWPTMTTVFYTNGGTDWRYNLVLSLPQGLAICFGAFLLFCFGSTIKHWQWQLVGSTFIVVLFGALLGLATPHNKGMMIAFLFISQTAFAWSVPLSIMLSQLGVKHKDLGISGGISGSLRFAGGAVATTVYQTIFNNQIAEWTPKLVVPAALKAGLDQSRVTELLSSLSSPDLSTLFSPDVVAAASEALKNAYCKGIFVVSMSSMGFGIVAIIACLSCKDVESKMTNTIDVYLENDKYADRNKLQHDR</sequence>
<organism evidence="1 2">
    <name type="scientific">Neofusicoccum parvum</name>
    <dbReference type="NCBI Taxonomy" id="310453"/>
    <lineage>
        <taxon>Eukaryota</taxon>
        <taxon>Fungi</taxon>
        <taxon>Dikarya</taxon>
        <taxon>Ascomycota</taxon>
        <taxon>Pezizomycotina</taxon>
        <taxon>Dothideomycetes</taxon>
        <taxon>Dothideomycetes incertae sedis</taxon>
        <taxon>Botryosphaeriales</taxon>
        <taxon>Botryosphaeriaceae</taxon>
        <taxon>Neofusicoccum</taxon>
    </lineage>
</organism>
<accession>A0ACB5S6E0</accession>